<accession>A0A0G0NL19</accession>
<dbReference type="Gene3D" id="3.20.20.120">
    <property type="entry name" value="Enolase-like C-terminal domain"/>
    <property type="match status" value="1"/>
</dbReference>
<gene>
    <name evidence="10" type="ORF">UT42_C0045G0001</name>
</gene>
<feature type="signal peptide" evidence="8">
    <location>
        <begin position="1"/>
        <end position="20"/>
    </location>
</feature>
<keyword evidence="6" id="KW-0324">Glycolysis</keyword>
<reference evidence="10 11" key="1">
    <citation type="journal article" date="2015" name="Nature">
        <title>rRNA introns, odd ribosomes, and small enigmatic genomes across a large radiation of phyla.</title>
        <authorList>
            <person name="Brown C.T."/>
            <person name="Hug L.A."/>
            <person name="Thomas B.C."/>
            <person name="Sharon I."/>
            <person name="Castelle C.J."/>
            <person name="Singh A."/>
            <person name="Wilkins M.J."/>
            <person name="Williams K.H."/>
            <person name="Banfield J.F."/>
        </authorList>
    </citation>
    <scope>NUCLEOTIDE SEQUENCE [LARGE SCALE GENOMIC DNA]</scope>
</reference>
<dbReference type="AlphaFoldDB" id="A0A0G0NL19"/>
<dbReference type="UniPathway" id="UPA00109">
    <property type="reaction ID" value="UER00187"/>
</dbReference>
<dbReference type="SUPFAM" id="SSF51604">
    <property type="entry name" value="Enolase C-terminal domain-like"/>
    <property type="match status" value="1"/>
</dbReference>
<dbReference type="PANTHER" id="PTHR11902:SF1">
    <property type="entry name" value="ENOLASE"/>
    <property type="match status" value="1"/>
</dbReference>
<evidence type="ECO:0000256" key="6">
    <source>
        <dbReference type="ARBA" id="ARBA00023152"/>
    </source>
</evidence>
<keyword evidence="8" id="KW-0732">Signal</keyword>
<feature type="non-terminal residue" evidence="10">
    <location>
        <position position="1"/>
    </location>
</feature>
<dbReference type="Pfam" id="PF00113">
    <property type="entry name" value="Enolase_C"/>
    <property type="match status" value="1"/>
</dbReference>
<dbReference type="PRINTS" id="PR00148">
    <property type="entry name" value="ENOLASE"/>
</dbReference>
<evidence type="ECO:0000313" key="10">
    <source>
        <dbReference type="EMBL" id="KKR13526.1"/>
    </source>
</evidence>
<evidence type="ECO:0000256" key="5">
    <source>
        <dbReference type="ARBA" id="ARBA00022525"/>
    </source>
</evidence>
<name>A0A0G0NL19_9BACT</name>
<dbReference type="PANTHER" id="PTHR11902">
    <property type="entry name" value="ENOLASE"/>
    <property type="match status" value="1"/>
</dbReference>
<comment type="caution">
    <text evidence="10">The sequence shown here is derived from an EMBL/GenBank/DDBJ whole genome shotgun (WGS) entry which is preliminary data.</text>
</comment>
<protein>
    <recommendedName>
        <fullName evidence="4">Enolase</fullName>
        <ecNumber evidence="3">4.2.1.11</ecNumber>
    </recommendedName>
</protein>
<feature type="chain" id="PRO_5002533851" description="Enolase" evidence="8">
    <location>
        <begin position="21"/>
        <end position="318"/>
    </location>
</feature>
<dbReference type="GO" id="GO:0004634">
    <property type="term" value="F:phosphopyruvate hydratase activity"/>
    <property type="evidence" value="ECO:0007669"/>
    <property type="project" value="UniProtKB-EC"/>
</dbReference>
<comment type="pathway">
    <text evidence="1">Carbohydrate degradation; glycolysis; pyruvate from D-glyceraldehyde 3-phosphate: step 4/5.</text>
</comment>
<evidence type="ECO:0000256" key="2">
    <source>
        <dbReference type="ARBA" id="ARBA00009604"/>
    </source>
</evidence>
<proteinExistence type="inferred from homology"/>
<dbReference type="Proteomes" id="UP000034048">
    <property type="component" value="Unassembled WGS sequence"/>
</dbReference>
<dbReference type="SMART" id="SM01192">
    <property type="entry name" value="Enolase_C"/>
    <property type="match status" value="1"/>
</dbReference>
<evidence type="ECO:0000256" key="4">
    <source>
        <dbReference type="ARBA" id="ARBA00017068"/>
    </source>
</evidence>
<dbReference type="EC" id="4.2.1.11" evidence="3"/>
<dbReference type="GO" id="GO:0006096">
    <property type="term" value="P:glycolytic process"/>
    <property type="evidence" value="ECO:0007669"/>
    <property type="project" value="UniProtKB-UniPathway"/>
</dbReference>
<keyword evidence="5" id="KW-0964">Secreted</keyword>
<comment type="similarity">
    <text evidence="2">Belongs to the enolase family.</text>
</comment>
<dbReference type="InterPro" id="IPR000941">
    <property type="entry name" value="Enolase"/>
</dbReference>
<dbReference type="InterPro" id="IPR036849">
    <property type="entry name" value="Enolase-like_C_sf"/>
</dbReference>
<evidence type="ECO:0000256" key="8">
    <source>
        <dbReference type="SAM" id="SignalP"/>
    </source>
</evidence>
<organism evidence="10 11">
    <name type="scientific">Candidatus Falkowbacteria bacterium GW2011_GWA2_39_24</name>
    <dbReference type="NCBI Taxonomy" id="1618634"/>
    <lineage>
        <taxon>Bacteria</taxon>
        <taxon>Candidatus Falkowiibacteriota</taxon>
    </lineage>
</organism>
<dbReference type="PATRIC" id="fig|1618634.3.peg.495"/>
<sequence>TNKGLLAPASFLISMLAARAGAQVANQSLYEYLNQSYGLGQTAFTLPTPLFTLFNGGSYADTNLDFEEILLVPQSKASSVEKIANAHRVYQHLGQILRQVGLDTDGGSEGGYAPNIDSTIKTLDLIEQAIKSAGLVSGQDMGLGFDIGSDHLYNPETGQYVFRLDHSQFVTDTMINLYREWLAKYPIVYLEDGLSPQDKKGWQNLTKQLGNDLIIAGDRLFDSQTAKLRQGLKDRLANAVVVRLTALTLQNLIEFVKLAKSHNYSLIFSHSYGETNDDFLADLAVACGADYLKSGSLARGERVAKYNRLLDIAQSLNI</sequence>
<evidence type="ECO:0000256" key="1">
    <source>
        <dbReference type="ARBA" id="ARBA00005031"/>
    </source>
</evidence>
<evidence type="ECO:0000256" key="3">
    <source>
        <dbReference type="ARBA" id="ARBA00012058"/>
    </source>
</evidence>
<dbReference type="GO" id="GO:0000287">
    <property type="term" value="F:magnesium ion binding"/>
    <property type="evidence" value="ECO:0007669"/>
    <property type="project" value="InterPro"/>
</dbReference>
<evidence type="ECO:0000256" key="7">
    <source>
        <dbReference type="ARBA" id="ARBA00023239"/>
    </source>
</evidence>
<dbReference type="GO" id="GO:0000015">
    <property type="term" value="C:phosphopyruvate hydratase complex"/>
    <property type="evidence" value="ECO:0007669"/>
    <property type="project" value="InterPro"/>
</dbReference>
<dbReference type="InterPro" id="IPR020810">
    <property type="entry name" value="Enolase_C"/>
</dbReference>
<evidence type="ECO:0000313" key="11">
    <source>
        <dbReference type="Proteomes" id="UP000034048"/>
    </source>
</evidence>
<dbReference type="EMBL" id="LBWS01000045">
    <property type="protein sequence ID" value="KKR13526.1"/>
    <property type="molecule type" value="Genomic_DNA"/>
</dbReference>
<evidence type="ECO:0000259" key="9">
    <source>
        <dbReference type="SMART" id="SM01192"/>
    </source>
</evidence>
<keyword evidence="7" id="KW-0456">Lyase</keyword>
<feature type="domain" description="Enolase C-terminal TIM barrel" evidence="9">
    <location>
        <begin position="43"/>
        <end position="318"/>
    </location>
</feature>